<gene>
    <name evidence="1" type="ORF">F511_11578</name>
</gene>
<dbReference type="EMBL" id="KQ989027">
    <property type="protein sequence ID" value="KZV55027.1"/>
    <property type="molecule type" value="Genomic_DNA"/>
</dbReference>
<reference evidence="1 2" key="1">
    <citation type="journal article" date="2015" name="Proc. Natl. Acad. Sci. U.S.A.">
        <title>The resurrection genome of Boea hygrometrica: A blueprint for survival of dehydration.</title>
        <authorList>
            <person name="Xiao L."/>
            <person name="Yang G."/>
            <person name="Zhang L."/>
            <person name="Yang X."/>
            <person name="Zhao S."/>
            <person name="Ji Z."/>
            <person name="Zhou Q."/>
            <person name="Hu M."/>
            <person name="Wang Y."/>
            <person name="Chen M."/>
            <person name="Xu Y."/>
            <person name="Jin H."/>
            <person name="Xiao X."/>
            <person name="Hu G."/>
            <person name="Bao F."/>
            <person name="Hu Y."/>
            <person name="Wan P."/>
            <person name="Li L."/>
            <person name="Deng X."/>
            <person name="Kuang T."/>
            <person name="Xiang C."/>
            <person name="Zhu J.K."/>
            <person name="Oliver M.J."/>
            <person name="He Y."/>
        </authorList>
    </citation>
    <scope>NUCLEOTIDE SEQUENCE [LARGE SCALE GENOMIC DNA]</scope>
    <source>
        <strain evidence="2">cv. XS01</strain>
    </source>
</reference>
<accession>A0A2Z7D7P0</accession>
<evidence type="ECO:0000313" key="1">
    <source>
        <dbReference type="EMBL" id="KZV55027.1"/>
    </source>
</evidence>
<dbReference type="Proteomes" id="UP000250235">
    <property type="component" value="Unassembled WGS sequence"/>
</dbReference>
<dbReference type="AlphaFoldDB" id="A0A2Z7D7P0"/>
<proteinExistence type="predicted"/>
<protein>
    <submittedName>
        <fullName evidence="1">Uncharacterized protein</fullName>
    </submittedName>
</protein>
<organism evidence="1 2">
    <name type="scientific">Dorcoceras hygrometricum</name>
    <dbReference type="NCBI Taxonomy" id="472368"/>
    <lineage>
        <taxon>Eukaryota</taxon>
        <taxon>Viridiplantae</taxon>
        <taxon>Streptophyta</taxon>
        <taxon>Embryophyta</taxon>
        <taxon>Tracheophyta</taxon>
        <taxon>Spermatophyta</taxon>
        <taxon>Magnoliopsida</taxon>
        <taxon>eudicotyledons</taxon>
        <taxon>Gunneridae</taxon>
        <taxon>Pentapetalae</taxon>
        <taxon>asterids</taxon>
        <taxon>lamiids</taxon>
        <taxon>Lamiales</taxon>
        <taxon>Gesneriaceae</taxon>
        <taxon>Didymocarpoideae</taxon>
        <taxon>Trichosporeae</taxon>
        <taxon>Loxocarpinae</taxon>
        <taxon>Dorcoceras</taxon>
    </lineage>
</organism>
<evidence type="ECO:0000313" key="2">
    <source>
        <dbReference type="Proteomes" id="UP000250235"/>
    </source>
</evidence>
<sequence>MTVLLKCEYQDAMLKDERVVPVYLGGERKSYSDRSGEEIPSVKSSSSFLVQTGEGIGIPVVDQIRRPKPPNVEVRFPREICRSQVPRRYTLPCARRERRSHPPRTNRDGYRGIVRVSRAHDAAGVSRTPRTYVVGGVALPSCTPHAHIAASVAPVGRHPCVHVAHDSARHRRPTCANWSRRWLPLRAHTLRTGARTACITVAARVRKAAHRPCGGFEADMRRRF</sequence>
<keyword evidence="2" id="KW-1185">Reference proteome</keyword>
<name>A0A2Z7D7P0_9LAMI</name>